<dbReference type="RefSeq" id="WP_011973797.1">
    <property type="nucleotide sequence ID" value="NC_009635.1"/>
</dbReference>
<sequence>MELQNFSEKNFYSRKNSKAILRPPENTKNIENTKIAVIGGGPAGKYCSTELAKKGFSVSIYEKNKIGGTCLNYGCTYVTGLREMADIINNLNIVNSNKEIKDNTKLEDVISFKELQKNISNILTKIRGKLEGDLLKYNNIKLYNEEFKEEYKKNYDYIVYATGKEYTNNYNGVECLIHSDIVNLEELPEKILIVGGGTVAMEYASLFSNYGCEVVVYVRSKFLKMIEDKDIRDYILKFITFKIINDENQLNELLNDSSYTKILAIGGKATIKTDDNLKVIGKDNEYACGDCVIGKGGTTPISRMEGKVVAENIYNELNNKPPIKPNYNNIPNTIRLDLNISYVGKQTDDFKIIPNSVGKGDFFRVFNHIGINKIYYENNRVVGAISMSPSMETIPYFAQYLNGVNIYDGFIEVHPSTDPFYKIFGSR</sequence>
<protein>
    <submittedName>
        <fullName evidence="2">FAD-dependent pyridine nucleotide-disulphide oxidoreductase</fullName>
    </submittedName>
</protein>
<dbReference type="SUPFAM" id="SSF51905">
    <property type="entry name" value="FAD/NAD(P)-binding domain"/>
    <property type="match status" value="1"/>
</dbReference>
<dbReference type="GeneID" id="5326992"/>
<gene>
    <name evidence="2" type="ordered locus">Maeo_1088</name>
</gene>
<feature type="domain" description="FAD/NAD(P)-binding" evidence="1">
    <location>
        <begin position="34"/>
        <end position="238"/>
    </location>
</feature>
<organism evidence="2 3">
    <name type="scientific">Methanococcus aeolicus (strain ATCC BAA-1280 / DSM 17508 / OCM 812 / Nankai-3)</name>
    <dbReference type="NCBI Taxonomy" id="419665"/>
    <lineage>
        <taxon>Archaea</taxon>
        <taxon>Methanobacteriati</taxon>
        <taxon>Methanobacteriota</taxon>
        <taxon>Methanomada group</taxon>
        <taxon>Methanococci</taxon>
        <taxon>Methanococcales</taxon>
        <taxon>Methanococcaceae</taxon>
        <taxon>Methanococcus</taxon>
    </lineage>
</organism>
<dbReference type="EMBL" id="CP000743">
    <property type="protein sequence ID" value="ABR56665.1"/>
    <property type="molecule type" value="Genomic_DNA"/>
</dbReference>
<dbReference type="InterPro" id="IPR023753">
    <property type="entry name" value="FAD/NAD-binding_dom"/>
</dbReference>
<dbReference type="OrthoDB" id="27922at2157"/>
<dbReference type="AlphaFoldDB" id="A6UVZ3"/>
<evidence type="ECO:0000313" key="3">
    <source>
        <dbReference type="Proteomes" id="UP000001106"/>
    </source>
</evidence>
<dbReference type="GO" id="GO:0006103">
    <property type="term" value="P:2-oxoglutarate metabolic process"/>
    <property type="evidence" value="ECO:0007669"/>
    <property type="project" value="TreeGrafter"/>
</dbReference>
<dbReference type="STRING" id="419665.Maeo_1088"/>
<evidence type="ECO:0000313" key="2">
    <source>
        <dbReference type="EMBL" id="ABR56665.1"/>
    </source>
</evidence>
<dbReference type="PANTHER" id="PTHR22912:SF151">
    <property type="entry name" value="DIHYDROLIPOYL DEHYDROGENASE, MITOCHONDRIAL"/>
    <property type="match status" value="1"/>
</dbReference>
<evidence type="ECO:0000259" key="1">
    <source>
        <dbReference type="Pfam" id="PF07992"/>
    </source>
</evidence>
<dbReference type="KEGG" id="mae:Maeo_1088"/>
<dbReference type="GO" id="GO:0050660">
    <property type="term" value="F:flavin adenine dinucleotide binding"/>
    <property type="evidence" value="ECO:0007669"/>
    <property type="project" value="TreeGrafter"/>
</dbReference>
<proteinExistence type="predicted"/>
<dbReference type="Gene3D" id="3.50.50.60">
    <property type="entry name" value="FAD/NAD(P)-binding domain"/>
    <property type="match status" value="3"/>
</dbReference>
<accession>A6UVZ3</accession>
<dbReference type="Pfam" id="PF07992">
    <property type="entry name" value="Pyr_redox_2"/>
    <property type="match status" value="1"/>
</dbReference>
<dbReference type="HOGENOM" id="CLU_718895_0_0_2"/>
<dbReference type="eggNOG" id="arCOG01068">
    <property type="taxonomic scope" value="Archaea"/>
</dbReference>
<reference evidence="2" key="1">
    <citation type="submission" date="2007-06" db="EMBL/GenBank/DDBJ databases">
        <title>Complete sequence of Methanococcus aeolicus Nankai-3.</title>
        <authorList>
            <consortium name="US DOE Joint Genome Institute"/>
            <person name="Copeland A."/>
            <person name="Lucas S."/>
            <person name="Lapidus A."/>
            <person name="Barry K."/>
            <person name="Glavina del Rio T."/>
            <person name="Dalin E."/>
            <person name="Tice H."/>
            <person name="Pitluck S."/>
            <person name="Chain P."/>
            <person name="Malfatti S."/>
            <person name="Shin M."/>
            <person name="Vergez L."/>
            <person name="Schmutz J."/>
            <person name="Larimer F."/>
            <person name="Land M."/>
            <person name="Hauser L."/>
            <person name="Kyrpides N."/>
            <person name="Lykidis A."/>
            <person name="Sieprawska-Lupa M."/>
            <person name="Whitman W.B."/>
            <person name="Richardson P."/>
        </authorList>
    </citation>
    <scope>NUCLEOTIDE SEQUENCE [LARGE SCALE GENOMIC DNA]</scope>
    <source>
        <strain evidence="2">Nankai-3</strain>
    </source>
</reference>
<dbReference type="Proteomes" id="UP000001106">
    <property type="component" value="Chromosome"/>
</dbReference>
<keyword evidence="3" id="KW-1185">Reference proteome</keyword>
<dbReference type="PRINTS" id="PR00368">
    <property type="entry name" value="FADPNR"/>
</dbReference>
<dbReference type="InterPro" id="IPR036188">
    <property type="entry name" value="FAD/NAD-bd_sf"/>
</dbReference>
<dbReference type="PANTHER" id="PTHR22912">
    <property type="entry name" value="DISULFIDE OXIDOREDUCTASE"/>
    <property type="match status" value="1"/>
</dbReference>
<dbReference type="PRINTS" id="PR00411">
    <property type="entry name" value="PNDRDTASEI"/>
</dbReference>
<dbReference type="GO" id="GO:0004148">
    <property type="term" value="F:dihydrolipoyl dehydrogenase (NADH) activity"/>
    <property type="evidence" value="ECO:0007669"/>
    <property type="project" value="TreeGrafter"/>
</dbReference>
<dbReference type="InterPro" id="IPR050151">
    <property type="entry name" value="Class-I_Pyr_Nuc-Dis_Oxidored"/>
</dbReference>
<name>A6UVZ3_META3</name>